<keyword evidence="3" id="KW-1185">Reference proteome</keyword>
<evidence type="ECO:0000313" key="3">
    <source>
        <dbReference type="Proteomes" id="UP000838756"/>
    </source>
</evidence>
<evidence type="ECO:0000256" key="1">
    <source>
        <dbReference type="SAM" id="MobiDB-lite"/>
    </source>
</evidence>
<reference evidence="2" key="1">
    <citation type="submission" date="2022-03" db="EMBL/GenBank/DDBJ databases">
        <authorList>
            <person name="Lindestad O."/>
        </authorList>
    </citation>
    <scope>NUCLEOTIDE SEQUENCE</scope>
</reference>
<gene>
    <name evidence="2" type="primary">jg16573</name>
    <name evidence="2" type="ORF">PAEG_LOCUS10988</name>
</gene>
<dbReference type="EMBL" id="CAKXAJ010024920">
    <property type="protein sequence ID" value="CAH2232790.1"/>
    <property type="molecule type" value="Genomic_DNA"/>
</dbReference>
<sequence length="72" mass="7856">MLGILENKLGSHSIQRKANRPGKSQGTGLANPQRLSTAKEMLNDLTSRWNQAAQHCGVDAVACIEGMHRVCR</sequence>
<feature type="region of interest" description="Disordered" evidence="1">
    <location>
        <begin position="1"/>
        <end position="33"/>
    </location>
</feature>
<feature type="compositionally biased region" description="Polar residues" evidence="1">
    <location>
        <begin position="22"/>
        <end position="33"/>
    </location>
</feature>
<protein>
    <submittedName>
        <fullName evidence="2">Jg16573 protein</fullName>
    </submittedName>
</protein>
<name>A0A8S4RD45_9NEOP</name>
<comment type="caution">
    <text evidence="2">The sequence shown here is derived from an EMBL/GenBank/DDBJ whole genome shotgun (WGS) entry which is preliminary data.</text>
</comment>
<organism evidence="2 3">
    <name type="scientific">Pararge aegeria aegeria</name>
    <dbReference type="NCBI Taxonomy" id="348720"/>
    <lineage>
        <taxon>Eukaryota</taxon>
        <taxon>Metazoa</taxon>
        <taxon>Ecdysozoa</taxon>
        <taxon>Arthropoda</taxon>
        <taxon>Hexapoda</taxon>
        <taxon>Insecta</taxon>
        <taxon>Pterygota</taxon>
        <taxon>Neoptera</taxon>
        <taxon>Endopterygota</taxon>
        <taxon>Lepidoptera</taxon>
        <taxon>Glossata</taxon>
        <taxon>Ditrysia</taxon>
        <taxon>Papilionoidea</taxon>
        <taxon>Nymphalidae</taxon>
        <taxon>Satyrinae</taxon>
        <taxon>Satyrini</taxon>
        <taxon>Parargina</taxon>
        <taxon>Pararge</taxon>
    </lineage>
</organism>
<dbReference type="Proteomes" id="UP000838756">
    <property type="component" value="Unassembled WGS sequence"/>
</dbReference>
<evidence type="ECO:0000313" key="2">
    <source>
        <dbReference type="EMBL" id="CAH2232790.1"/>
    </source>
</evidence>
<proteinExistence type="predicted"/>
<dbReference type="AlphaFoldDB" id="A0A8S4RD45"/>
<accession>A0A8S4RD45</accession>